<dbReference type="BioCyc" id="SGLO343509:SGP1_RS19145-MONOMER"/>
<dbReference type="EMBL" id="LN854557">
    <property type="protein sequence ID" value="CRL46387.1"/>
    <property type="molecule type" value="Genomic_DNA"/>
</dbReference>
<reference evidence="3 5" key="2">
    <citation type="submission" date="2015-05" db="EMBL/GenBank/DDBJ databases">
        <authorList>
            <person name="Goodhead I."/>
        </authorList>
    </citation>
    <scope>NUCLEOTIDE SEQUENCE [LARGE SCALE GENOMIC DNA]</scope>
    <source>
        <strain evidence="3">B4</strain>
        <strain evidence="5">morsitans</strain>
    </source>
</reference>
<feature type="coiled-coil region" evidence="1">
    <location>
        <begin position="77"/>
        <end position="108"/>
    </location>
</feature>
<sequence>MRLMREIERLRAHSEQLRQTLTATLAALARQRETLAARLRMLAEQQQDVVQQRALAWPQGIVDRRALMLHQRRLMVRREESRQLAEQQRQLEQAMMALEKQQRDALCQWRVWDRKREKYDGWLERQRHAHRLTQLYRQETETEEMMTWNRSRG</sequence>
<dbReference type="AlphaFoldDB" id="Q2NR63"/>
<proteinExistence type="predicted"/>
<accession>Q2NR63</accession>
<dbReference type="HOGENOM" id="CLU_1709911_0_0_6"/>
<name>Q2NR63_SODGM</name>
<evidence type="ECO:0000313" key="5">
    <source>
        <dbReference type="Proteomes" id="UP000245838"/>
    </source>
</evidence>
<dbReference type="InterPro" id="IPR002954">
    <property type="entry name" value="Salm_SPAgM"/>
</dbReference>
<dbReference type="KEGG" id="sgl:SG2087"/>
<evidence type="ECO:0000313" key="3">
    <source>
        <dbReference type="EMBL" id="CRL46387.1"/>
    </source>
</evidence>
<evidence type="ECO:0000256" key="1">
    <source>
        <dbReference type="SAM" id="Coils"/>
    </source>
</evidence>
<gene>
    <name evidence="2" type="ordered locus">SG2087</name>
    <name evidence="3" type="ORF">SGGMMB4_04966</name>
</gene>
<dbReference type="Pfam" id="PF02090">
    <property type="entry name" value="SPAM"/>
    <property type="match status" value="1"/>
</dbReference>
<organism evidence="2 4">
    <name type="scientific">Sodalis glossinidius (strain morsitans)</name>
    <dbReference type="NCBI Taxonomy" id="343509"/>
    <lineage>
        <taxon>Bacteria</taxon>
        <taxon>Pseudomonadati</taxon>
        <taxon>Pseudomonadota</taxon>
        <taxon>Gammaproteobacteria</taxon>
        <taxon>Enterobacterales</taxon>
        <taxon>Bruguierivoracaceae</taxon>
        <taxon>Sodalis</taxon>
    </lineage>
</organism>
<dbReference type="Proteomes" id="UP000001932">
    <property type="component" value="Chromosome"/>
</dbReference>
<keyword evidence="1" id="KW-0175">Coiled coil</keyword>
<reference evidence="2 4" key="1">
    <citation type="journal article" date="2006" name="Genome Res.">
        <title>Massive genome erosion and functional adaptations provide insights into the symbiotic lifestyle of Sodalis glossinidius in the tsetse host.</title>
        <authorList>
            <person name="Toh H."/>
            <person name="Weiss B.L."/>
            <person name="Perkin S.A.H."/>
            <person name="Yamashita A."/>
            <person name="Oshima K."/>
            <person name="Hattori M."/>
            <person name="Aksoy S."/>
        </authorList>
    </citation>
    <scope>NUCLEOTIDE SEQUENCE [LARGE SCALE GENOMIC DNA]</scope>
    <source>
        <strain evidence="2">Morsitans</strain>
        <strain evidence="4">morsitans</strain>
    </source>
</reference>
<protein>
    <submittedName>
        <fullName evidence="2">Type III secretion apparatus SpaM</fullName>
    </submittedName>
</protein>
<keyword evidence="4" id="KW-1185">Reference proteome</keyword>
<dbReference type="Proteomes" id="UP000245838">
    <property type="component" value="Chromosome sggmmb4_Chromosome"/>
</dbReference>
<dbReference type="EMBL" id="AP008232">
    <property type="protein sequence ID" value="BAE75362.1"/>
    <property type="molecule type" value="Genomic_DNA"/>
</dbReference>
<dbReference type="STRING" id="343509.SG2087"/>
<evidence type="ECO:0000313" key="4">
    <source>
        <dbReference type="Proteomes" id="UP000001932"/>
    </source>
</evidence>
<evidence type="ECO:0000313" key="2">
    <source>
        <dbReference type="EMBL" id="BAE75362.1"/>
    </source>
</evidence>